<accession>A0A136INI4</accession>
<evidence type="ECO:0000313" key="4">
    <source>
        <dbReference type="EMBL" id="KXJ86506.1"/>
    </source>
</evidence>
<feature type="compositionally biased region" description="Low complexity" evidence="1">
    <location>
        <begin position="368"/>
        <end position="385"/>
    </location>
</feature>
<dbReference type="GO" id="GO:0008199">
    <property type="term" value="F:ferric iron binding"/>
    <property type="evidence" value="ECO:0007669"/>
    <property type="project" value="InterPro"/>
</dbReference>
<dbReference type="EMBL" id="KQ964267">
    <property type="protein sequence ID" value="KXJ86506.1"/>
    <property type="molecule type" value="Genomic_DNA"/>
</dbReference>
<dbReference type="PANTHER" id="PTHR34315">
    <property type="match status" value="1"/>
</dbReference>
<organism evidence="4 5">
    <name type="scientific">Microdochium bolleyi</name>
    <dbReference type="NCBI Taxonomy" id="196109"/>
    <lineage>
        <taxon>Eukaryota</taxon>
        <taxon>Fungi</taxon>
        <taxon>Dikarya</taxon>
        <taxon>Ascomycota</taxon>
        <taxon>Pezizomycotina</taxon>
        <taxon>Sordariomycetes</taxon>
        <taxon>Xylariomycetidae</taxon>
        <taxon>Xylariales</taxon>
        <taxon>Microdochiaceae</taxon>
        <taxon>Microdochium</taxon>
    </lineage>
</organism>
<feature type="region of interest" description="Disordered" evidence="1">
    <location>
        <begin position="347"/>
        <end position="385"/>
    </location>
</feature>
<dbReference type="SUPFAM" id="SSF49482">
    <property type="entry name" value="Aromatic compound dioxygenase"/>
    <property type="match status" value="1"/>
</dbReference>
<reference evidence="5" key="1">
    <citation type="submission" date="2016-02" db="EMBL/GenBank/DDBJ databases">
        <title>Draft genome sequence of Microdochium bolleyi, a fungal endophyte of beachgrass.</title>
        <authorList>
            <consortium name="DOE Joint Genome Institute"/>
            <person name="David A.S."/>
            <person name="May G."/>
            <person name="Haridas S."/>
            <person name="Lim J."/>
            <person name="Wang M."/>
            <person name="Labutti K."/>
            <person name="Lipzen A."/>
            <person name="Barry K."/>
            <person name="Grigoriev I.V."/>
        </authorList>
    </citation>
    <scope>NUCLEOTIDE SEQUENCE [LARGE SCALE GENOMIC DNA]</scope>
    <source>
        <strain evidence="5">J235TASD1</strain>
    </source>
</reference>
<feature type="chain" id="PRO_5007292878" evidence="2">
    <location>
        <begin position="19"/>
        <end position="385"/>
    </location>
</feature>
<proteinExistence type="predicted"/>
<keyword evidence="2" id="KW-0732">Signal</keyword>
<dbReference type="OrthoDB" id="121380at2759"/>
<evidence type="ECO:0000259" key="3">
    <source>
        <dbReference type="Pfam" id="PF00775"/>
    </source>
</evidence>
<dbReference type="Proteomes" id="UP000070501">
    <property type="component" value="Unassembled WGS sequence"/>
</dbReference>
<dbReference type="InterPro" id="IPR015889">
    <property type="entry name" value="Intradiol_dOase_core"/>
</dbReference>
<dbReference type="STRING" id="196109.A0A136INI4"/>
<gene>
    <name evidence="4" type="ORF">Micbo1qcDRAFT_219044</name>
</gene>
<dbReference type="GO" id="GO:0016702">
    <property type="term" value="F:oxidoreductase activity, acting on single donors with incorporation of molecular oxygen, incorporation of two atoms of oxygen"/>
    <property type="evidence" value="ECO:0007669"/>
    <property type="project" value="InterPro"/>
</dbReference>
<feature type="domain" description="Intradiol ring-cleavage dioxygenases" evidence="3">
    <location>
        <begin position="130"/>
        <end position="223"/>
    </location>
</feature>
<keyword evidence="5" id="KW-1185">Reference proteome</keyword>
<dbReference type="CDD" id="cd03457">
    <property type="entry name" value="intradiol_dioxygenase_like"/>
    <property type="match status" value="1"/>
</dbReference>
<feature type="compositionally biased region" description="Gly residues" evidence="1">
    <location>
        <begin position="347"/>
        <end position="365"/>
    </location>
</feature>
<evidence type="ECO:0000256" key="1">
    <source>
        <dbReference type="SAM" id="MobiDB-lite"/>
    </source>
</evidence>
<sequence length="385" mass="39862">MHFLKLIALAAVLGRTAAHPGHDLTQEIAERRAYLANIARTDLSHCAEKLARRGITRRNVQRRAAAVNNARVKRSLRPRDADAVLAINHNATSLGYTPNTDIGTLFAGNTSCILSPEVTQGPYYVSGEHIRSSIADSQPGIPTILDYQVIDVNTCDPVPNVYLEIWHCNSTGVYSGVVASGNGAGTSDPGNINATHHRGIQRTDADGVAQFETTFPGHYTGRATHVHTMVHAGGKLYCNGTLGTQVSSSHVGQTFFDQALIAAVDSVQPYADNTQQLTENKDDSIFAEEAATGADPLFEYTYLGDGVEDGVFGWISFGYNATAVGSEVTPAAFLYAEGGVANADGGGMGGGGGPGGGGSMSGGPSGVPPSGAMPSGAPAAATSSA</sequence>
<protein>
    <submittedName>
        <fullName evidence="4">Intradiol ring-cleavage dioxygenase</fullName>
    </submittedName>
</protein>
<dbReference type="Gene3D" id="2.60.130.10">
    <property type="entry name" value="Aromatic compound dioxygenase"/>
    <property type="match status" value="1"/>
</dbReference>
<dbReference type="InParanoid" id="A0A136INI4"/>
<feature type="signal peptide" evidence="2">
    <location>
        <begin position="1"/>
        <end position="18"/>
    </location>
</feature>
<dbReference type="AlphaFoldDB" id="A0A136INI4"/>
<dbReference type="InterPro" id="IPR000627">
    <property type="entry name" value="Intradiol_dOase_C"/>
</dbReference>
<keyword evidence="4" id="KW-0560">Oxidoreductase</keyword>
<dbReference type="PANTHER" id="PTHR34315:SF1">
    <property type="entry name" value="INTRADIOL RING-CLEAVAGE DIOXYGENASES DOMAIN-CONTAINING PROTEIN-RELATED"/>
    <property type="match status" value="1"/>
</dbReference>
<evidence type="ECO:0000256" key="2">
    <source>
        <dbReference type="SAM" id="SignalP"/>
    </source>
</evidence>
<keyword evidence="4" id="KW-0223">Dioxygenase</keyword>
<name>A0A136INI4_9PEZI</name>
<evidence type="ECO:0000313" key="5">
    <source>
        <dbReference type="Proteomes" id="UP000070501"/>
    </source>
</evidence>
<dbReference type="Pfam" id="PF00775">
    <property type="entry name" value="Dioxygenase_C"/>
    <property type="match status" value="1"/>
</dbReference>